<dbReference type="HOGENOM" id="CLU_530539_0_0_1"/>
<evidence type="ECO:0000313" key="5">
    <source>
        <dbReference type="Proteomes" id="UP000001449"/>
    </source>
</evidence>
<evidence type="ECO:0000259" key="3">
    <source>
        <dbReference type="SMART" id="SM00198"/>
    </source>
</evidence>
<dbReference type="InParanoid" id="B8BQQ1"/>
<evidence type="ECO:0000313" key="4">
    <source>
        <dbReference type="EMBL" id="EED96404.1"/>
    </source>
</evidence>
<dbReference type="RefSeq" id="XP_002286763.1">
    <property type="nucleotide sequence ID" value="XM_002286727.1"/>
</dbReference>
<dbReference type="PANTHER" id="PTHR10334">
    <property type="entry name" value="CYSTEINE-RICH SECRETORY PROTEIN-RELATED"/>
    <property type="match status" value="1"/>
</dbReference>
<sequence>MSNNQPQQQQQEEETDSLGPKFSISELSSVHEHDNWTAADAKTLNLDHLEEMMDDTDDSPYSDLYMTQQNERSRAMQQQHKRTTATKRHRSNNDNNKPPPPSVNNGAPPPVTNYYGDAHHERNNAPVPAGYVPNKYSPHYDPSMPDWEGATIAEHTMADISTVTPPPEDFYGPYTPPVAMIAPVTGGTPWEELEESNEERENWKNPSHSGSGSTEGLNEKERKLLMGLMILVGALVVVVAVVVPLSLKSVNKAQDEKNSFLGTDQNAALDAPSVAPSDYFEGTTASPTLMGQTKSPPSLAPVTSSPTKKPTLAPVTPSPTLADTDEPTVSSKLSWQEGMSSTELEWLDSHNTRRKDYHESAGETYIPLVWSSELADHALTWAETLSQEYDCSVSTDPDVQGDEGQNVSGYYGGSGTPESPETMLGYWVEDNAGNDYPDNQKLTQVIWRATEYVGCASSVYDHGDRFCRVHVCNYIRPGNCNMGSYDDWTVPMLADSSPCGLECPAGEGCFWEAW</sequence>
<feature type="compositionally biased region" description="Pro residues" evidence="1">
    <location>
        <begin position="97"/>
        <end position="111"/>
    </location>
</feature>
<organism evidence="4 5">
    <name type="scientific">Thalassiosira pseudonana</name>
    <name type="common">Marine diatom</name>
    <name type="synonym">Cyclotella nana</name>
    <dbReference type="NCBI Taxonomy" id="35128"/>
    <lineage>
        <taxon>Eukaryota</taxon>
        <taxon>Sar</taxon>
        <taxon>Stramenopiles</taxon>
        <taxon>Ochrophyta</taxon>
        <taxon>Bacillariophyta</taxon>
        <taxon>Coscinodiscophyceae</taxon>
        <taxon>Thalassiosirophycidae</taxon>
        <taxon>Thalassiosirales</taxon>
        <taxon>Thalassiosiraceae</taxon>
        <taxon>Thalassiosira</taxon>
    </lineage>
</organism>
<dbReference type="FunFam" id="3.40.33.10:FF:000040">
    <property type="entry name" value="Predicted protein"/>
    <property type="match status" value="1"/>
</dbReference>
<name>B8BQQ1_THAPS</name>
<reference evidence="4 5" key="1">
    <citation type="journal article" date="2004" name="Science">
        <title>The genome of the diatom Thalassiosira pseudonana: ecology, evolution, and metabolism.</title>
        <authorList>
            <person name="Armbrust E.V."/>
            <person name="Berges J.A."/>
            <person name="Bowler C."/>
            <person name="Green B.R."/>
            <person name="Martinez D."/>
            <person name="Putnam N.H."/>
            <person name="Zhou S."/>
            <person name="Allen A.E."/>
            <person name="Apt K.E."/>
            <person name="Bechner M."/>
            <person name="Brzezinski M.A."/>
            <person name="Chaal B.K."/>
            <person name="Chiovitti A."/>
            <person name="Davis A.K."/>
            <person name="Demarest M.S."/>
            <person name="Detter J.C."/>
            <person name="Glavina T."/>
            <person name="Goodstein D."/>
            <person name="Hadi M.Z."/>
            <person name="Hellsten U."/>
            <person name="Hildebrand M."/>
            <person name="Jenkins B.D."/>
            <person name="Jurka J."/>
            <person name="Kapitonov V.V."/>
            <person name="Kroger N."/>
            <person name="Lau W.W."/>
            <person name="Lane T.W."/>
            <person name="Larimer F.W."/>
            <person name="Lippmeier J.C."/>
            <person name="Lucas S."/>
            <person name="Medina M."/>
            <person name="Montsant A."/>
            <person name="Obornik M."/>
            <person name="Parker M.S."/>
            <person name="Palenik B."/>
            <person name="Pazour G.J."/>
            <person name="Richardson P.M."/>
            <person name="Rynearson T.A."/>
            <person name="Saito M.A."/>
            <person name="Schwartz D.C."/>
            <person name="Thamatrakoln K."/>
            <person name="Valentin K."/>
            <person name="Vardi A."/>
            <person name="Wilkerson F.P."/>
            <person name="Rokhsar D.S."/>
        </authorList>
    </citation>
    <scope>NUCLEOTIDE SEQUENCE [LARGE SCALE GENOMIC DNA]</scope>
    <source>
        <strain evidence="4 5">CCMP1335</strain>
    </source>
</reference>
<feature type="compositionally biased region" description="Polar residues" evidence="1">
    <location>
        <begin position="65"/>
        <end position="78"/>
    </location>
</feature>
<accession>B8BQQ1</accession>
<evidence type="ECO:0000256" key="1">
    <source>
        <dbReference type="SAM" id="MobiDB-lite"/>
    </source>
</evidence>
<dbReference type="GeneID" id="7445303"/>
<dbReference type="InterPro" id="IPR035940">
    <property type="entry name" value="CAP_sf"/>
</dbReference>
<keyword evidence="2" id="KW-0472">Membrane</keyword>
<dbReference type="Pfam" id="PF00188">
    <property type="entry name" value="CAP"/>
    <property type="match status" value="1"/>
</dbReference>
<dbReference type="SUPFAM" id="SSF55797">
    <property type="entry name" value="PR-1-like"/>
    <property type="match status" value="1"/>
</dbReference>
<keyword evidence="5" id="KW-1185">Reference proteome</keyword>
<feature type="domain" description="SCP" evidence="3">
    <location>
        <begin position="341"/>
        <end position="482"/>
    </location>
</feature>
<feature type="compositionally biased region" description="Basic residues" evidence="1">
    <location>
        <begin position="79"/>
        <end position="90"/>
    </location>
</feature>
<feature type="compositionally biased region" description="Polar residues" evidence="1">
    <location>
        <begin position="283"/>
        <end position="308"/>
    </location>
</feature>
<dbReference type="InterPro" id="IPR001283">
    <property type="entry name" value="CRISP-related"/>
</dbReference>
<dbReference type="GO" id="GO:0005615">
    <property type="term" value="C:extracellular space"/>
    <property type="evidence" value="ECO:0000318"/>
    <property type="project" value="GO_Central"/>
</dbReference>
<evidence type="ECO:0000256" key="2">
    <source>
        <dbReference type="SAM" id="Phobius"/>
    </source>
</evidence>
<dbReference type="CDD" id="cd05380">
    <property type="entry name" value="CAP_euk"/>
    <property type="match status" value="1"/>
</dbReference>
<dbReference type="AlphaFoldDB" id="B8BQQ1"/>
<feature type="transmembrane region" description="Helical" evidence="2">
    <location>
        <begin position="224"/>
        <end position="247"/>
    </location>
</feature>
<dbReference type="InterPro" id="IPR014044">
    <property type="entry name" value="CAP_dom"/>
</dbReference>
<dbReference type="PaxDb" id="35128-Thaps20795"/>
<feature type="region of interest" description="Disordered" evidence="1">
    <location>
        <begin position="1"/>
        <end position="130"/>
    </location>
</feature>
<dbReference type="KEGG" id="tps:THAPSDRAFT_20795"/>
<feature type="compositionally biased region" description="Polar residues" evidence="1">
    <location>
        <begin position="327"/>
        <end position="336"/>
    </location>
</feature>
<keyword evidence="2" id="KW-1133">Transmembrane helix</keyword>
<proteinExistence type="predicted"/>
<feature type="compositionally biased region" description="Low complexity" evidence="1">
    <location>
        <begin position="1"/>
        <end position="10"/>
    </location>
</feature>
<feature type="compositionally biased region" description="Polar residues" evidence="1">
    <location>
        <begin position="204"/>
        <end position="216"/>
    </location>
</feature>
<dbReference type="Proteomes" id="UP000001449">
    <property type="component" value="Chromosome 1"/>
</dbReference>
<reference evidence="4 5" key="2">
    <citation type="journal article" date="2008" name="Nature">
        <title>The Phaeodactylum genome reveals the evolutionary history of diatom genomes.</title>
        <authorList>
            <person name="Bowler C."/>
            <person name="Allen A.E."/>
            <person name="Badger J.H."/>
            <person name="Grimwood J."/>
            <person name="Jabbari K."/>
            <person name="Kuo A."/>
            <person name="Maheswari U."/>
            <person name="Martens C."/>
            <person name="Maumus F."/>
            <person name="Otillar R.P."/>
            <person name="Rayko E."/>
            <person name="Salamov A."/>
            <person name="Vandepoele K."/>
            <person name="Beszteri B."/>
            <person name="Gruber A."/>
            <person name="Heijde M."/>
            <person name="Katinka M."/>
            <person name="Mock T."/>
            <person name="Valentin K."/>
            <person name="Verret F."/>
            <person name="Berges J.A."/>
            <person name="Brownlee C."/>
            <person name="Cadoret J.P."/>
            <person name="Chiovitti A."/>
            <person name="Choi C.J."/>
            <person name="Coesel S."/>
            <person name="De Martino A."/>
            <person name="Detter J.C."/>
            <person name="Durkin C."/>
            <person name="Falciatore A."/>
            <person name="Fournet J."/>
            <person name="Haruta M."/>
            <person name="Huysman M.J."/>
            <person name="Jenkins B.D."/>
            <person name="Jiroutova K."/>
            <person name="Jorgensen R.E."/>
            <person name="Joubert Y."/>
            <person name="Kaplan A."/>
            <person name="Kroger N."/>
            <person name="Kroth P.G."/>
            <person name="La Roche J."/>
            <person name="Lindquist E."/>
            <person name="Lommer M."/>
            <person name="Martin-Jezequel V."/>
            <person name="Lopez P.J."/>
            <person name="Lucas S."/>
            <person name="Mangogna M."/>
            <person name="McGinnis K."/>
            <person name="Medlin L.K."/>
            <person name="Montsant A."/>
            <person name="Oudot-Le Secq M.P."/>
            <person name="Napoli C."/>
            <person name="Obornik M."/>
            <person name="Parker M.S."/>
            <person name="Petit J.L."/>
            <person name="Porcel B.M."/>
            <person name="Poulsen N."/>
            <person name="Robison M."/>
            <person name="Rychlewski L."/>
            <person name="Rynearson T.A."/>
            <person name="Schmutz J."/>
            <person name="Shapiro H."/>
            <person name="Siaut M."/>
            <person name="Stanley M."/>
            <person name="Sussman M.R."/>
            <person name="Taylor A.R."/>
            <person name="Vardi A."/>
            <person name="von Dassow P."/>
            <person name="Vyverman W."/>
            <person name="Willis A."/>
            <person name="Wyrwicz L.S."/>
            <person name="Rokhsar D.S."/>
            <person name="Weissenbach J."/>
            <person name="Armbrust E.V."/>
            <person name="Green B.R."/>
            <person name="Van de Peer Y."/>
            <person name="Grigoriev I.V."/>
        </authorList>
    </citation>
    <scope>NUCLEOTIDE SEQUENCE [LARGE SCALE GENOMIC DNA]</scope>
    <source>
        <strain evidence="4 5">CCMP1335</strain>
    </source>
</reference>
<protein>
    <recommendedName>
        <fullName evidence="3">SCP domain-containing protein</fullName>
    </recommendedName>
</protein>
<dbReference type="EMBL" id="CM000638">
    <property type="protein sequence ID" value="EED96404.1"/>
    <property type="molecule type" value="Genomic_DNA"/>
</dbReference>
<keyword evidence="2" id="KW-0812">Transmembrane</keyword>
<dbReference type="Gene3D" id="3.40.33.10">
    <property type="entry name" value="CAP"/>
    <property type="match status" value="1"/>
</dbReference>
<gene>
    <name evidence="4" type="ORF">THAPSDRAFT_20795</name>
</gene>
<feature type="region of interest" description="Disordered" evidence="1">
    <location>
        <begin position="271"/>
        <end position="336"/>
    </location>
</feature>
<dbReference type="SMART" id="SM00198">
    <property type="entry name" value="SCP"/>
    <property type="match status" value="1"/>
</dbReference>
<feature type="region of interest" description="Disordered" evidence="1">
    <location>
        <begin position="191"/>
        <end position="216"/>
    </location>
</feature>